<dbReference type="Gene3D" id="4.10.220.20">
    <property type="entry name" value="Light-harvesting complex"/>
    <property type="match status" value="1"/>
</dbReference>
<evidence type="ECO:0000256" key="9">
    <source>
        <dbReference type="ARBA" id="ARBA00022956"/>
    </source>
</evidence>
<comment type="subcellular location">
    <subcellularLocation>
        <location evidence="2">Cell membrane</location>
    </subcellularLocation>
</comment>
<evidence type="ECO:0000256" key="10">
    <source>
        <dbReference type="ARBA" id="ARBA00022989"/>
    </source>
</evidence>
<dbReference type="GO" id="GO:0030077">
    <property type="term" value="C:plasma membrane light-harvesting complex"/>
    <property type="evidence" value="ECO:0007669"/>
    <property type="project" value="InterPro"/>
</dbReference>
<keyword evidence="5" id="KW-0042">Antenna complex</keyword>
<dbReference type="Proteomes" id="UP000005275">
    <property type="component" value="Chromosome"/>
</dbReference>
<evidence type="ECO:0000256" key="6">
    <source>
        <dbReference type="ARBA" id="ARBA00022692"/>
    </source>
</evidence>
<keyword evidence="8" id="KW-0460">Magnesium</keyword>
<evidence type="ECO:0000313" key="17">
    <source>
        <dbReference type="Proteomes" id="UP000005275"/>
    </source>
</evidence>
<dbReference type="Pfam" id="PF00556">
    <property type="entry name" value="LHC"/>
    <property type="match status" value="1"/>
</dbReference>
<dbReference type="InterPro" id="IPR000066">
    <property type="entry name" value="Antenna_a/b"/>
</dbReference>
<keyword evidence="7" id="KW-0479">Metal-binding</keyword>
<dbReference type="InterPro" id="IPR018332">
    <property type="entry name" value="Antenna_alpha"/>
</dbReference>
<protein>
    <submittedName>
        <fullName evidence="16">Light-harvesting protein B-870 alpha chain</fullName>
    </submittedName>
</protein>
<dbReference type="GO" id="GO:0019684">
    <property type="term" value="P:photosynthesis, light reaction"/>
    <property type="evidence" value="ECO:0007669"/>
    <property type="project" value="InterPro"/>
</dbReference>
<dbReference type="STRING" id="765910.MARPU_13225"/>
<accession>W0E689</accession>
<evidence type="ECO:0000256" key="12">
    <source>
        <dbReference type="ARBA" id="ARBA00023136"/>
    </source>
</evidence>
<keyword evidence="6 14" id="KW-0812">Transmembrane</keyword>
<keyword evidence="17" id="KW-1185">Reference proteome</keyword>
<dbReference type="PRINTS" id="PR00673">
    <property type="entry name" value="LIGHTHARVSTA"/>
</dbReference>
<dbReference type="GO" id="GO:0046872">
    <property type="term" value="F:metal ion binding"/>
    <property type="evidence" value="ECO:0007669"/>
    <property type="project" value="UniProtKB-KW"/>
</dbReference>
<dbReference type="AlphaFoldDB" id="W0E689"/>
<evidence type="ECO:0000256" key="1">
    <source>
        <dbReference type="ARBA" id="ARBA00002455"/>
    </source>
</evidence>
<feature type="domain" description="Antenna complex alpha/beta subunit" evidence="15">
    <location>
        <begin position="1"/>
        <end position="41"/>
    </location>
</feature>
<evidence type="ECO:0000256" key="3">
    <source>
        <dbReference type="ARBA" id="ARBA00022475"/>
    </source>
</evidence>
<dbReference type="SUPFAM" id="SSF56918">
    <property type="entry name" value="Light-harvesting complex subunits"/>
    <property type="match status" value="1"/>
</dbReference>
<sequence>MWQIWQIVDPRMIIIAVVGSFATCALVFHLLLLSVPDYSWFKGEAIGYSAVGDMSPLPTLR</sequence>
<evidence type="ECO:0000256" key="2">
    <source>
        <dbReference type="ARBA" id="ARBA00004236"/>
    </source>
</evidence>
<name>W0E689_MARPU</name>
<evidence type="ECO:0000256" key="11">
    <source>
        <dbReference type="ARBA" id="ARBA00022991"/>
    </source>
</evidence>
<feature type="transmembrane region" description="Helical" evidence="14">
    <location>
        <begin position="12"/>
        <end position="32"/>
    </location>
</feature>
<keyword evidence="11" id="KW-0157">Chromophore</keyword>
<keyword evidence="12 14" id="KW-0472">Membrane</keyword>
<proteinExistence type="predicted"/>
<evidence type="ECO:0000259" key="15">
    <source>
        <dbReference type="Pfam" id="PF00556"/>
    </source>
</evidence>
<dbReference type="GO" id="GO:0042314">
    <property type="term" value="F:bacteriochlorophyll binding"/>
    <property type="evidence" value="ECO:0007669"/>
    <property type="project" value="UniProtKB-KW"/>
</dbReference>
<dbReference type="EMBL" id="CP007031">
    <property type="protein sequence ID" value="AHF04694.1"/>
    <property type="molecule type" value="Genomic_DNA"/>
</dbReference>
<organism evidence="16 17">
    <name type="scientific">Marichromatium purpuratum 984</name>
    <dbReference type="NCBI Taxonomy" id="765910"/>
    <lineage>
        <taxon>Bacteria</taxon>
        <taxon>Pseudomonadati</taxon>
        <taxon>Pseudomonadota</taxon>
        <taxon>Gammaproteobacteria</taxon>
        <taxon>Chromatiales</taxon>
        <taxon>Chromatiaceae</taxon>
        <taxon>Marichromatium</taxon>
    </lineage>
</organism>
<keyword evidence="13" id="KW-0437">Light-harvesting polypeptide</keyword>
<comment type="function">
    <text evidence="1">Antenna complexes are light-harvesting systems, which transfer the excitation energy to the reaction centers.</text>
</comment>
<keyword evidence="10 14" id="KW-1133">Transmembrane helix</keyword>
<keyword evidence="4" id="KW-0148">Chlorophyll</keyword>
<evidence type="ECO:0000313" key="16">
    <source>
        <dbReference type="EMBL" id="AHF04694.1"/>
    </source>
</evidence>
<dbReference type="KEGG" id="mpur:MARPU_13225"/>
<evidence type="ECO:0000256" key="7">
    <source>
        <dbReference type="ARBA" id="ARBA00022723"/>
    </source>
</evidence>
<reference evidence="16 17" key="1">
    <citation type="submission" date="2013-12" db="EMBL/GenBank/DDBJ databases">
        <authorList>
            <consortium name="DOE Joint Genome Institute"/>
            <person name="Bryant D.A."/>
            <person name="Huntemann M."/>
            <person name="Han J."/>
            <person name="Chen A."/>
            <person name="Kyrpides N."/>
            <person name="Mavromatis K."/>
            <person name="Markowitz V."/>
            <person name="Palaniappan K."/>
            <person name="Ivanova N."/>
            <person name="Schaumberg A."/>
            <person name="Pati A."/>
            <person name="Liolios K."/>
            <person name="Nordberg H.P."/>
            <person name="Cantor M.N."/>
            <person name="Hua S.X."/>
            <person name="Woyke T."/>
        </authorList>
    </citation>
    <scope>NUCLEOTIDE SEQUENCE [LARGE SCALE GENOMIC DNA]</scope>
    <source>
        <strain evidence="16 17">984</strain>
    </source>
</reference>
<dbReference type="InterPro" id="IPR035889">
    <property type="entry name" value="Light-harvesting_complex"/>
</dbReference>
<dbReference type="HOGENOM" id="CLU_2917239_0_0_6"/>
<dbReference type="NCBIfam" id="NF040861">
    <property type="entry name" value="pufA_517_ASD"/>
    <property type="match status" value="1"/>
</dbReference>
<gene>
    <name evidence="16" type="ORF">MARPU_13225</name>
</gene>
<evidence type="ECO:0000256" key="14">
    <source>
        <dbReference type="SAM" id="Phobius"/>
    </source>
</evidence>
<evidence type="ECO:0000256" key="13">
    <source>
        <dbReference type="ARBA" id="ARBA00023243"/>
    </source>
</evidence>
<keyword evidence="9" id="KW-0076">Bacteriochlorophyll</keyword>
<keyword evidence="3" id="KW-1003">Cell membrane</keyword>
<evidence type="ECO:0000256" key="4">
    <source>
        <dbReference type="ARBA" id="ARBA00022494"/>
    </source>
</evidence>
<evidence type="ECO:0000256" key="5">
    <source>
        <dbReference type="ARBA" id="ARBA00022549"/>
    </source>
</evidence>
<dbReference type="GO" id="GO:0005886">
    <property type="term" value="C:plasma membrane"/>
    <property type="evidence" value="ECO:0007669"/>
    <property type="project" value="UniProtKB-SubCell"/>
</dbReference>
<evidence type="ECO:0000256" key="8">
    <source>
        <dbReference type="ARBA" id="ARBA00022842"/>
    </source>
</evidence>